<keyword evidence="4" id="KW-1185">Reference proteome</keyword>
<dbReference type="PANTHER" id="PTHR38694:SF1">
    <property type="entry name" value="PEROXIN DOMAIN-CONTAINING PROTEIN"/>
    <property type="match status" value="1"/>
</dbReference>
<feature type="compositionally biased region" description="Basic and acidic residues" evidence="1">
    <location>
        <begin position="39"/>
        <end position="49"/>
    </location>
</feature>
<reference evidence="3" key="2">
    <citation type="journal article" date="2023" name="IMA Fungus">
        <title>Comparative genomic study of the Penicillium genus elucidates a diverse pangenome and 15 lateral gene transfer events.</title>
        <authorList>
            <person name="Petersen C."/>
            <person name="Sorensen T."/>
            <person name="Nielsen M.R."/>
            <person name="Sondergaard T.E."/>
            <person name="Sorensen J.L."/>
            <person name="Fitzpatrick D.A."/>
            <person name="Frisvad J.C."/>
            <person name="Nielsen K.L."/>
        </authorList>
    </citation>
    <scope>NUCLEOTIDE SEQUENCE</scope>
    <source>
        <strain evidence="3">IBT 22155</strain>
    </source>
</reference>
<evidence type="ECO:0000256" key="2">
    <source>
        <dbReference type="SAM" id="Phobius"/>
    </source>
</evidence>
<keyword evidence="2" id="KW-0472">Membrane</keyword>
<dbReference type="Pfam" id="PF11696">
    <property type="entry name" value="DUF3292"/>
    <property type="match status" value="1"/>
</dbReference>
<keyword evidence="2" id="KW-0812">Transmembrane</keyword>
<comment type="caution">
    <text evidence="3">The sequence shown here is derived from an EMBL/GenBank/DDBJ whole genome shotgun (WGS) entry which is preliminary data.</text>
</comment>
<accession>A0A9W9GV44</accession>
<feature type="region of interest" description="Disordered" evidence="1">
    <location>
        <begin position="1"/>
        <end position="49"/>
    </location>
</feature>
<dbReference type="RefSeq" id="XP_056520847.1">
    <property type="nucleotide sequence ID" value="XM_056667251.1"/>
</dbReference>
<dbReference type="Proteomes" id="UP001149079">
    <property type="component" value="Unassembled WGS sequence"/>
</dbReference>
<dbReference type="PANTHER" id="PTHR38694">
    <property type="entry name" value="CONSERVED EXPRESSED PROTEIN"/>
    <property type="match status" value="1"/>
</dbReference>
<dbReference type="AlphaFoldDB" id="A0A9W9GV44"/>
<evidence type="ECO:0000256" key="1">
    <source>
        <dbReference type="SAM" id="MobiDB-lite"/>
    </source>
</evidence>
<dbReference type="InterPro" id="IPR021709">
    <property type="entry name" value="DUF3292"/>
</dbReference>
<feature type="region of interest" description="Disordered" evidence="1">
    <location>
        <begin position="434"/>
        <end position="453"/>
    </location>
</feature>
<protein>
    <submittedName>
        <fullName evidence="3">Uncharacterized protein</fullName>
    </submittedName>
</protein>
<feature type="transmembrane region" description="Helical" evidence="2">
    <location>
        <begin position="165"/>
        <end position="189"/>
    </location>
</feature>
<gene>
    <name evidence="3" type="ORF">N7515_006507</name>
</gene>
<reference evidence="3" key="1">
    <citation type="submission" date="2022-11" db="EMBL/GenBank/DDBJ databases">
        <authorList>
            <person name="Petersen C."/>
        </authorList>
    </citation>
    <scope>NUCLEOTIDE SEQUENCE</scope>
    <source>
        <strain evidence="3">IBT 22155</strain>
    </source>
</reference>
<name>A0A9W9GV44_9EURO</name>
<dbReference type="EMBL" id="JAPQKL010000005">
    <property type="protein sequence ID" value="KAJ5130468.1"/>
    <property type="molecule type" value="Genomic_DNA"/>
</dbReference>
<dbReference type="GeneID" id="81406421"/>
<proteinExistence type="predicted"/>
<evidence type="ECO:0000313" key="3">
    <source>
        <dbReference type="EMBL" id="KAJ5130468.1"/>
    </source>
</evidence>
<sequence>MVVPSASADDAINRADDLRAEPELPEGPTDSHVLSQVEQDEKGLSQKAGETREITDLGWNEPHDFIAKPLVAGISNDDLWMLIRRFDKVCPEPPQVYRVKAVPDAPLQRLDLSRTDDDEFSPDKLRATLERFYITVIVGVTNCVKHIARLRSWREPRRTAAFCTVYLLSWALDLLVPTMLATAIVLVIYPPSRPLLFPPAPIALVDKDTGGVQKPKAGILGSHDSITGAPEKFKGEAAEQEASNWVTSVASVAVGGAAGKHEQAVPEDAPFEDDVPDAMDIVTNTADAQRAAHGNVPSDSHDKTRQPMKQSVMDGANLAMQVVGDITDTYEKMGNALSATAPFPRLQPRLRLVAVLGPACLLSLVTSSYAFMKLSTFFIGFAFFGDPIISRGVSYLNRRFPNWQKLIELQNSILKGIPTNAQLTVTLLRIGEANASPLPPPPTSQEKVPERPASLDHEQLTLDASGEEINEAALVKPAEPTQEAEVPSEKSHKKTWASSVVGFFRGTTATGVESKRGLDRFRAAIGSRHAKERVGVLRDKGKVSTPNGPVAFDARWKGKRGTVIIDSTKEPALLYFTTDIPTDGEVRVETRKAGSVLFTMPVNEIQEMRKLGGLGWKGKLVVGWALGSKVVVDGLLITGTKPAQSYHLTAMGTRNQLFNRLVAIDGQVWMTC</sequence>
<evidence type="ECO:0000313" key="4">
    <source>
        <dbReference type="Proteomes" id="UP001149079"/>
    </source>
</evidence>
<feature type="compositionally biased region" description="Basic and acidic residues" evidence="1">
    <location>
        <begin position="11"/>
        <end position="22"/>
    </location>
</feature>
<feature type="region of interest" description="Disordered" evidence="1">
    <location>
        <begin position="288"/>
        <end position="307"/>
    </location>
</feature>
<dbReference type="OrthoDB" id="1708389at2759"/>
<organism evidence="3 4">
    <name type="scientific">Penicillium bovifimosum</name>
    <dbReference type="NCBI Taxonomy" id="126998"/>
    <lineage>
        <taxon>Eukaryota</taxon>
        <taxon>Fungi</taxon>
        <taxon>Dikarya</taxon>
        <taxon>Ascomycota</taxon>
        <taxon>Pezizomycotina</taxon>
        <taxon>Eurotiomycetes</taxon>
        <taxon>Eurotiomycetidae</taxon>
        <taxon>Eurotiales</taxon>
        <taxon>Aspergillaceae</taxon>
        <taxon>Penicillium</taxon>
    </lineage>
</organism>
<keyword evidence="2" id="KW-1133">Transmembrane helix</keyword>